<dbReference type="InterPro" id="IPR012312">
    <property type="entry name" value="Hemerythrin-like"/>
</dbReference>
<dbReference type="Proteomes" id="UP000703661">
    <property type="component" value="Unassembled WGS sequence"/>
</dbReference>
<evidence type="ECO:0000313" key="2">
    <source>
        <dbReference type="EMBL" id="KAG0015612.1"/>
    </source>
</evidence>
<dbReference type="PANTHER" id="PTHR38048">
    <property type="entry name" value="EXPRESSED PROTEIN"/>
    <property type="match status" value="1"/>
</dbReference>
<gene>
    <name evidence="2" type="ORF">BGZ80_009755</name>
</gene>
<sequence>MSRFHQYYFDHLVAIHNALRNELKSCTRTLPTVTQPASIKTSLQKVLQFCRHLQGHHDLEEAVVFPAFAAVTDISHWSNSHEVLENTLDRIRKLAQQGIDQDGKGFESEKEKLVEELQSLSDIVLPHLSDEEYLSNPAETIKMWPTEKDMRRAFPWMG</sequence>
<dbReference type="InterPro" id="IPR053206">
    <property type="entry name" value="Dimeric_xanthone_biosynth"/>
</dbReference>
<dbReference type="Pfam" id="PF01814">
    <property type="entry name" value="Hemerythrin"/>
    <property type="match status" value="1"/>
</dbReference>
<name>A0A9P6MWV7_9FUNG</name>
<feature type="domain" description="Hemerythrin-like" evidence="1">
    <location>
        <begin position="10"/>
        <end position="133"/>
    </location>
</feature>
<keyword evidence="3" id="KW-1185">Reference proteome</keyword>
<organism evidence="2 3">
    <name type="scientific">Entomortierella chlamydospora</name>
    <dbReference type="NCBI Taxonomy" id="101097"/>
    <lineage>
        <taxon>Eukaryota</taxon>
        <taxon>Fungi</taxon>
        <taxon>Fungi incertae sedis</taxon>
        <taxon>Mucoromycota</taxon>
        <taxon>Mortierellomycotina</taxon>
        <taxon>Mortierellomycetes</taxon>
        <taxon>Mortierellales</taxon>
        <taxon>Mortierellaceae</taxon>
        <taxon>Entomortierella</taxon>
    </lineage>
</organism>
<dbReference type="EMBL" id="JAAAID010000611">
    <property type="protein sequence ID" value="KAG0015612.1"/>
    <property type="molecule type" value="Genomic_DNA"/>
</dbReference>
<proteinExistence type="predicted"/>
<protein>
    <recommendedName>
        <fullName evidence="1">Hemerythrin-like domain-containing protein</fullName>
    </recommendedName>
</protein>
<accession>A0A9P6MWV7</accession>
<reference evidence="2" key="1">
    <citation type="journal article" date="2020" name="Fungal Divers.">
        <title>Resolving the Mortierellaceae phylogeny through synthesis of multi-gene phylogenetics and phylogenomics.</title>
        <authorList>
            <person name="Vandepol N."/>
            <person name="Liber J."/>
            <person name="Desiro A."/>
            <person name="Na H."/>
            <person name="Kennedy M."/>
            <person name="Barry K."/>
            <person name="Grigoriev I.V."/>
            <person name="Miller A.N."/>
            <person name="O'Donnell K."/>
            <person name="Stajich J.E."/>
            <person name="Bonito G."/>
        </authorList>
    </citation>
    <scope>NUCLEOTIDE SEQUENCE</scope>
    <source>
        <strain evidence="2">NRRL 2769</strain>
    </source>
</reference>
<evidence type="ECO:0000313" key="3">
    <source>
        <dbReference type="Proteomes" id="UP000703661"/>
    </source>
</evidence>
<evidence type="ECO:0000259" key="1">
    <source>
        <dbReference type="Pfam" id="PF01814"/>
    </source>
</evidence>
<comment type="caution">
    <text evidence="2">The sequence shown here is derived from an EMBL/GenBank/DDBJ whole genome shotgun (WGS) entry which is preliminary data.</text>
</comment>
<dbReference type="OrthoDB" id="58416at2759"/>
<dbReference type="Gene3D" id="1.20.120.520">
    <property type="entry name" value="nmb1532 protein domain like"/>
    <property type="match status" value="1"/>
</dbReference>
<dbReference type="PANTHER" id="PTHR38048:SF1">
    <property type="entry name" value="HEMERYTHRIN-LIKE DOMAIN-CONTAINING PROTEIN"/>
    <property type="match status" value="1"/>
</dbReference>
<dbReference type="AlphaFoldDB" id="A0A9P6MWV7"/>
<dbReference type="CDD" id="cd12108">
    <property type="entry name" value="Hr-like"/>
    <property type="match status" value="1"/>
</dbReference>